<dbReference type="HOGENOM" id="CLU_008110_2_1_1"/>
<gene>
    <name evidence="11" type="ORF">BGT96224_1164</name>
    <name evidence="12" type="ORF">BGT96224V2_LOCUS5762</name>
</gene>
<feature type="transmembrane region" description="Helical" evidence="10">
    <location>
        <begin position="279"/>
        <end position="303"/>
    </location>
</feature>
<dbReference type="UniPathway" id="UPA00378"/>
<evidence type="ECO:0000256" key="8">
    <source>
        <dbReference type="ARBA" id="ARBA00022989"/>
    </source>
</evidence>
<evidence type="ECO:0000256" key="3">
    <source>
        <dbReference type="ARBA" id="ARBA00008715"/>
    </source>
</evidence>
<feature type="transmembrane region" description="Helical" evidence="10">
    <location>
        <begin position="217"/>
        <end position="234"/>
    </location>
</feature>
<dbReference type="InterPro" id="IPR004856">
    <property type="entry name" value="Glyco_trans_ALG6/ALG8"/>
</dbReference>
<dbReference type="PANTHER" id="PTHR12413">
    <property type="entry name" value="DOLICHYL GLYCOSYLTRANSFERASE"/>
    <property type="match status" value="1"/>
</dbReference>
<evidence type="ECO:0000256" key="2">
    <source>
        <dbReference type="ARBA" id="ARBA00004922"/>
    </source>
</evidence>
<comment type="subcellular location">
    <subcellularLocation>
        <location evidence="1 10">Endoplasmic reticulum membrane</location>
        <topology evidence="1 10">Multi-pass membrane protein</topology>
    </subcellularLocation>
</comment>
<dbReference type="Proteomes" id="UP000053110">
    <property type="component" value="Unassembled WGS sequence"/>
</dbReference>
<organism evidence="12">
    <name type="scientific">Blumeria graminis f. sp. tritici 96224</name>
    <dbReference type="NCBI Taxonomy" id="1268274"/>
    <lineage>
        <taxon>Eukaryota</taxon>
        <taxon>Fungi</taxon>
        <taxon>Dikarya</taxon>
        <taxon>Ascomycota</taxon>
        <taxon>Pezizomycotina</taxon>
        <taxon>Leotiomycetes</taxon>
        <taxon>Erysiphales</taxon>
        <taxon>Erysiphaceae</taxon>
        <taxon>Blumeria</taxon>
    </lineage>
</organism>
<dbReference type="OrthoDB" id="5589195at2759"/>
<keyword evidence="7 10" id="KW-0256">Endoplasmic reticulum</keyword>
<evidence type="ECO:0000256" key="9">
    <source>
        <dbReference type="ARBA" id="ARBA00023136"/>
    </source>
</evidence>
<feature type="transmembrane region" description="Helical" evidence="10">
    <location>
        <begin position="158"/>
        <end position="180"/>
    </location>
</feature>
<feature type="transmembrane region" description="Helical" evidence="10">
    <location>
        <begin position="411"/>
        <end position="429"/>
    </location>
</feature>
<sequence length="594" mass="67757">MAATAVSPHRSRRKLRKSLPLGLDARLAASPPRTRVRPAYPLAALLWPARNVASQWEVLPPILMVIGLLRWAASLWGYSGYANPPHFGDYEAQRHWMEITIHLPTSQWYFYDLEWWGLDYPLLTAYHSHFLGQIGSIINAEWFALDTSRGFDDPSLKIFMRSTVIISEFLVYIPATIIFLRHYTKLHSVHSWNANVALTAILLQPGLILIDHVHFQYNTVMLGLVLACMSSILARRLLWGSVFFVLSLAFKQMALYYAPAIFAYLLGVCIFPRINYTRFLSIAIITSATFAIIFLPFILGIIYDVYRGIDPHSECSSTSIPQSFAKSSYLLDWHVWYNPIICQVAQLFHRIFPFARGLFEDKVANFWCALNVLIKLRHFPPKLLQQASLVATTMAILPPCIVIFTRPRMIALPLALSTTAWGFFLFSFQVHEKSVLLPLMPMTVLLASSHGLNKNVRGWVGFANLLAVWTMFPLLQRIEVRIPYYVFCLLWAYLLGLPPTSLNLYRRDRRPLTWLRLITASVHGFFYVAIGLWHLLEAFVKPPADKPDLWVILNVCLGAFGFGLCYLWCLGSLLVECGIFVGKSRVGKAEEKKE</sequence>
<dbReference type="Pfam" id="PF03155">
    <property type="entry name" value="Alg6_Alg8"/>
    <property type="match status" value="2"/>
</dbReference>
<keyword evidence="5 10" id="KW-0808">Transferase</keyword>
<evidence type="ECO:0000256" key="7">
    <source>
        <dbReference type="ARBA" id="ARBA00022824"/>
    </source>
</evidence>
<keyword evidence="4 10" id="KW-0328">Glycosyltransferase</keyword>
<feature type="transmembrane region" description="Helical" evidence="10">
    <location>
        <begin position="482"/>
        <end position="502"/>
    </location>
</feature>
<comment type="pathway">
    <text evidence="2 10">Protein modification; protein glycosylation.</text>
</comment>
<dbReference type="GO" id="GO:0005789">
    <property type="term" value="C:endoplasmic reticulum membrane"/>
    <property type="evidence" value="ECO:0007669"/>
    <property type="project" value="UniProtKB-SubCell"/>
</dbReference>
<dbReference type="PANTHER" id="PTHR12413:SF1">
    <property type="entry name" value="DOLICHYL PYROPHOSPHATE MAN9GLCNAC2 ALPHA-1,3-GLUCOSYLTRANSFERASE"/>
    <property type="match status" value="1"/>
</dbReference>
<dbReference type="GO" id="GO:0042281">
    <property type="term" value="F:dolichyl pyrophosphate Man9GlcNAc2 alpha-1,3-glucosyltransferase activity"/>
    <property type="evidence" value="ECO:0007669"/>
    <property type="project" value="TreeGrafter"/>
</dbReference>
<feature type="transmembrane region" description="Helical" evidence="10">
    <location>
        <begin position="192"/>
        <end position="210"/>
    </location>
</feature>
<reference evidence="13" key="1">
    <citation type="journal article" date="2013" name="Nat. Genet.">
        <title>The wheat powdery mildew genome shows the unique evolution of an obligate biotroph.</title>
        <authorList>
            <person name="Wicker T."/>
            <person name="Oberhaensli S."/>
            <person name="Parlange F."/>
            <person name="Buchmann J.P."/>
            <person name="Shatalina M."/>
            <person name="Roffler S."/>
            <person name="Ben-David R."/>
            <person name="Dolezel J."/>
            <person name="Simkova H."/>
            <person name="Schulze-Lefert P."/>
            <person name="Spanu P.D."/>
            <person name="Bruggmann R."/>
            <person name="Amselem J."/>
            <person name="Quesneville H."/>
            <person name="Ver Loren van Themaat E."/>
            <person name="Paape T."/>
            <person name="Shimizu K.K."/>
            <person name="Keller B."/>
        </authorList>
    </citation>
    <scope>NUCLEOTIDE SEQUENCE [LARGE SCALE GENOMIC DNA]</scope>
    <source>
        <strain evidence="13">96224</strain>
    </source>
</reference>
<name>A0A061HCP9_BLUGR</name>
<evidence type="ECO:0000313" key="12">
    <source>
        <dbReference type="EMBL" id="SUZ12612.1"/>
    </source>
</evidence>
<dbReference type="EMBL" id="KE375161">
    <property type="protein sequence ID" value="EPQ62729.1"/>
    <property type="molecule type" value="Genomic_DNA"/>
</dbReference>
<reference evidence="12" key="3">
    <citation type="submission" date="2018-07" db="EMBL/GenBank/DDBJ databases">
        <authorList>
            <person name="Quirk P.G."/>
            <person name="Krulwich T.A."/>
        </authorList>
    </citation>
    <scope>NUCLEOTIDE SEQUENCE</scope>
    <source>
        <strain evidence="12">96224</strain>
    </source>
</reference>
<evidence type="ECO:0000313" key="11">
    <source>
        <dbReference type="EMBL" id="EPQ62729.1"/>
    </source>
</evidence>
<dbReference type="EC" id="2.4.1.-" evidence="10"/>
<protein>
    <recommendedName>
        <fullName evidence="10">Alpha-1,3-glucosyltransferase</fullName>
        <ecNumber evidence="10">2.4.1.-</ecNumber>
    </recommendedName>
</protein>
<feature type="transmembrane region" description="Helical" evidence="10">
    <location>
        <begin position="383"/>
        <end position="404"/>
    </location>
</feature>
<keyword evidence="8 10" id="KW-1133">Transmembrane helix</keyword>
<dbReference type="AlphaFoldDB" id="A0A061HCP9"/>
<comment type="similarity">
    <text evidence="3 10">Belongs to the ALG6/ALG8 glucosyltransferase family.</text>
</comment>
<evidence type="ECO:0000256" key="4">
    <source>
        <dbReference type="ARBA" id="ARBA00022676"/>
    </source>
</evidence>
<evidence type="ECO:0000313" key="13">
    <source>
        <dbReference type="Proteomes" id="UP000053110"/>
    </source>
</evidence>
<accession>A0A061HCP9</accession>
<feature type="transmembrane region" description="Helical" evidence="10">
    <location>
        <begin position="435"/>
        <end position="452"/>
    </location>
</feature>
<keyword evidence="6 10" id="KW-0812">Transmembrane</keyword>
<keyword evidence="9 10" id="KW-0472">Membrane</keyword>
<proteinExistence type="inferred from homology"/>
<feature type="transmembrane region" description="Helical" evidence="10">
    <location>
        <begin position="514"/>
        <end position="536"/>
    </location>
</feature>
<evidence type="ECO:0000256" key="5">
    <source>
        <dbReference type="ARBA" id="ARBA00022679"/>
    </source>
</evidence>
<evidence type="ECO:0000256" key="10">
    <source>
        <dbReference type="RuleBase" id="RU363110"/>
    </source>
</evidence>
<reference evidence="11" key="2">
    <citation type="submission" date="2013-01" db="EMBL/GenBank/DDBJ databases">
        <title>The wheat powdery mildew genome reveals unique evolution of an obligate biotroph.</title>
        <authorList>
            <person name="Oberhaensli S."/>
            <person name="Wicker T."/>
            <person name="Keller B."/>
        </authorList>
    </citation>
    <scope>NUCLEOTIDE SEQUENCE</scope>
    <source>
        <strain evidence="11">96224</strain>
    </source>
</reference>
<feature type="transmembrane region" description="Helical" evidence="10">
    <location>
        <begin position="459"/>
        <end position="476"/>
    </location>
</feature>
<dbReference type="EMBL" id="UIGY01000193">
    <property type="protein sequence ID" value="SUZ12612.1"/>
    <property type="molecule type" value="Genomic_DNA"/>
</dbReference>
<feature type="transmembrane region" description="Helical" evidence="10">
    <location>
        <begin position="254"/>
        <end position="272"/>
    </location>
</feature>
<feature type="transmembrane region" description="Helical" evidence="10">
    <location>
        <begin position="551"/>
        <end position="575"/>
    </location>
</feature>
<evidence type="ECO:0000256" key="6">
    <source>
        <dbReference type="ARBA" id="ARBA00022692"/>
    </source>
</evidence>
<evidence type="ECO:0000256" key="1">
    <source>
        <dbReference type="ARBA" id="ARBA00004477"/>
    </source>
</evidence>